<dbReference type="Proteomes" id="UP000193922">
    <property type="component" value="Unassembled WGS sequence"/>
</dbReference>
<accession>A0A1Y1WNV8</accession>
<dbReference type="EMBL" id="MCFD01000001">
    <property type="protein sequence ID" value="ORX74926.1"/>
    <property type="molecule type" value="Genomic_DNA"/>
</dbReference>
<feature type="compositionally biased region" description="Basic residues" evidence="1">
    <location>
        <begin position="1036"/>
        <end position="1047"/>
    </location>
</feature>
<feature type="compositionally biased region" description="Basic and acidic residues" evidence="1">
    <location>
        <begin position="701"/>
        <end position="718"/>
    </location>
</feature>
<organism evidence="2 3">
    <name type="scientific">Linderina pennispora</name>
    <dbReference type="NCBI Taxonomy" id="61395"/>
    <lineage>
        <taxon>Eukaryota</taxon>
        <taxon>Fungi</taxon>
        <taxon>Fungi incertae sedis</taxon>
        <taxon>Zoopagomycota</taxon>
        <taxon>Kickxellomycotina</taxon>
        <taxon>Kickxellomycetes</taxon>
        <taxon>Kickxellales</taxon>
        <taxon>Kickxellaceae</taxon>
        <taxon>Linderina</taxon>
    </lineage>
</organism>
<keyword evidence="3" id="KW-1185">Reference proteome</keyword>
<dbReference type="GeneID" id="63801699"/>
<gene>
    <name evidence="2" type="ORF">DL89DRAFT_24405</name>
</gene>
<dbReference type="STRING" id="61395.A0A1Y1WNV8"/>
<feature type="compositionally biased region" description="Basic and acidic residues" evidence="1">
    <location>
        <begin position="931"/>
        <end position="946"/>
    </location>
</feature>
<protein>
    <submittedName>
        <fullName evidence="2">Uncharacterized protein</fullName>
    </submittedName>
</protein>
<feature type="compositionally biased region" description="Basic and acidic residues" evidence="1">
    <location>
        <begin position="892"/>
        <end position="901"/>
    </location>
</feature>
<feature type="region of interest" description="Disordered" evidence="1">
    <location>
        <begin position="650"/>
        <end position="742"/>
    </location>
</feature>
<feature type="compositionally biased region" description="Low complexity" evidence="1">
    <location>
        <begin position="864"/>
        <end position="882"/>
    </location>
</feature>
<sequence>MYVVFITLTTCPSNPGHLVCRTEAAVREVINGPVHGLFVSTETGARISNAYNAHLVPLYERHAEPLLDNTRVFVAETVAPALSKASKPACDALHRAVDPYTDKAYAAYSAHAKPTVDMVAGWVKQTVSQAVVPVVTATKEVVVRVGGDYVLPLAKSGWSDYIVPLHVNHVQPLWAKQVYPAICKYSKIALQSVRENLLPGIVSGTARASSASWAFAQEHIVPYAKRGAVHAYLFFTRHVSPPVRSLYDQHMRQYVDRVVPWDQVEVVYDKSVLIGSTLFDIACSFTEEFYYMCYTIFTGDEHPTVIQRHHEEQLAKADQSTTQTVFSTPAEHAQNIARKISGSARQWFQVARGWVAPANQQYVYDKATDFYHRATKAVVERIPKQQPVALTSSVSVVELTLSVTMSASPASTLEPISSEQPSTEEEPVVVKTIVKESVAEDIVAEETAVEETAAEETAAEETVADEATLEEIVVEVTAVEEPRIVEVVAEDTVIVVEADAEMSDVVDAAIEETLATTESAVAEEPVIVEELVATIATAPEQPLVATEIPVKETILEEATLTEVVPEQKPVVETAPAVEKSPSTDSVGASSSDKPEIDANQAASAVYDAREAMAGVGVDEQQKKEFEDLVGAAKDRDAANLEKMPQIVNDIEPKEDDKTVGAATTAPAAAEDDQQVRVATTLPAPETASAAGVEATSAAEPVEEHSTSAKAAEVKRELNESGESISQSASLVAQGSTTTVTAQTTATRTVNKVVTVEQPVQPPKESAETTTQAVVTQYLTKTVRKQSTVTSQVTTTVKTTRSVTVNSTLLETLTTDKQQVVATTAASEKTEPEAAKAKHETSQAAGEQQQDGLKEATAMSAVDTEPAAELPAAKAPLVEEPVVLDSQSVDSSPKAEDAAKEEEVVEETSPLLSIVVPVDDEVRKAASNWVKDARKSISKEVAQERTRQSTSATEEEQVEQETVAAAVESQAEPSPAASEPSHVKAAASTAAVERAVAESAVQPKKEEAVVAPGSAAKPAASRRMKKADEKQAQATRGPRKIKVKKRRSAARDEL</sequence>
<evidence type="ECO:0000256" key="1">
    <source>
        <dbReference type="SAM" id="MobiDB-lite"/>
    </source>
</evidence>
<dbReference type="OrthoDB" id="306876at2759"/>
<feature type="compositionally biased region" description="Polar residues" evidence="1">
    <location>
        <begin position="841"/>
        <end position="850"/>
    </location>
</feature>
<feature type="compositionally biased region" description="Polar residues" evidence="1">
    <location>
        <begin position="720"/>
        <end position="735"/>
    </location>
</feature>
<feature type="compositionally biased region" description="Low complexity" evidence="1">
    <location>
        <begin position="959"/>
        <end position="971"/>
    </location>
</feature>
<reference evidence="2 3" key="1">
    <citation type="submission" date="2016-07" db="EMBL/GenBank/DDBJ databases">
        <title>Pervasive Adenine N6-methylation of Active Genes in Fungi.</title>
        <authorList>
            <consortium name="DOE Joint Genome Institute"/>
            <person name="Mondo S.J."/>
            <person name="Dannebaum R.O."/>
            <person name="Kuo R.C."/>
            <person name="Labutti K."/>
            <person name="Haridas S."/>
            <person name="Kuo A."/>
            <person name="Salamov A."/>
            <person name="Ahrendt S.R."/>
            <person name="Lipzen A."/>
            <person name="Sullivan W."/>
            <person name="Andreopoulos W.B."/>
            <person name="Clum A."/>
            <person name="Lindquist E."/>
            <person name="Daum C."/>
            <person name="Ramamoorthy G.K."/>
            <person name="Gryganskyi A."/>
            <person name="Culley D."/>
            <person name="Magnuson J.K."/>
            <person name="James T.Y."/>
            <person name="O'Malley M.A."/>
            <person name="Stajich J.E."/>
            <person name="Spatafora J.W."/>
            <person name="Visel A."/>
            <person name="Grigoriev I.V."/>
        </authorList>
    </citation>
    <scope>NUCLEOTIDE SEQUENCE [LARGE SCALE GENOMIC DNA]</scope>
    <source>
        <strain evidence="2 3">ATCC 12442</strain>
    </source>
</reference>
<feature type="region of interest" description="Disordered" evidence="1">
    <location>
        <begin position="822"/>
        <end position="908"/>
    </location>
</feature>
<dbReference type="RefSeq" id="XP_040748137.1">
    <property type="nucleotide sequence ID" value="XM_040885051.1"/>
</dbReference>
<feature type="compositionally biased region" description="Basic and acidic residues" evidence="1">
    <location>
        <begin position="827"/>
        <end position="840"/>
    </location>
</feature>
<feature type="compositionally biased region" description="Low complexity" evidence="1">
    <location>
        <begin position="685"/>
        <end position="699"/>
    </location>
</feature>
<feature type="compositionally biased region" description="Low complexity" evidence="1">
    <location>
        <begin position="982"/>
        <end position="1000"/>
    </location>
</feature>
<feature type="region of interest" description="Disordered" evidence="1">
    <location>
        <begin position="931"/>
        <end position="1053"/>
    </location>
</feature>
<name>A0A1Y1WNV8_9FUNG</name>
<comment type="caution">
    <text evidence="2">The sequence shown here is derived from an EMBL/GenBank/DDBJ whole genome shotgun (WGS) entry which is preliminary data.</text>
</comment>
<feature type="region of interest" description="Disordered" evidence="1">
    <location>
        <begin position="572"/>
        <end position="600"/>
    </location>
</feature>
<feature type="compositionally biased region" description="Polar residues" evidence="1">
    <location>
        <begin position="580"/>
        <end position="591"/>
    </location>
</feature>
<evidence type="ECO:0000313" key="3">
    <source>
        <dbReference type="Proteomes" id="UP000193922"/>
    </source>
</evidence>
<proteinExistence type="predicted"/>
<evidence type="ECO:0000313" key="2">
    <source>
        <dbReference type="EMBL" id="ORX74926.1"/>
    </source>
</evidence>
<dbReference type="AlphaFoldDB" id="A0A1Y1WNV8"/>